<keyword evidence="2" id="KW-1185">Reference proteome</keyword>
<dbReference type="AlphaFoldDB" id="A0A087B4Y9"/>
<sequence length="171" mass="19843">MNTKKPPKEGLYRYPWGHFAFLNGYYWSVNFAAAQQDLEDMYEHYVAAGIADLIAPIPRLATPNPPRILPREELEGKGYVSAKQFLTRRLREDYHYRPTQKEIWVFAGMAKRTYRKTVQENPPESDARNLTGGGRVWYCPPQHLEVFENTYGRFLQETITGQTLVSRLEAA</sequence>
<accession>A0A087B4Y9</accession>
<dbReference type="EMBL" id="JGYV01000001">
    <property type="protein sequence ID" value="KFI66089.1"/>
    <property type="molecule type" value="Genomic_DNA"/>
</dbReference>
<evidence type="ECO:0000313" key="1">
    <source>
        <dbReference type="EMBL" id="KFI66089.1"/>
    </source>
</evidence>
<protein>
    <submittedName>
        <fullName evidence="1">Uncharacterized protein</fullName>
    </submittedName>
</protein>
<proteinExistence type="predicted"/>
<dbReference type="Proteomes" id="UP000029067">
    <property type="component" value="Unassembled WGS sequence"/>
</dbReference>
<dbReference type="STRING" id="1688.BCUN_0591"/>
<name>A0A087B4Y9_9BIFI</name>
<reference evidence="1 2" key="1">
    <citation type="submission" date="2014-03" db="EMBL/GenBank/DDBJ databases">
        <title>Genomics of Bifidobacteria.</title>
        <authorList>
            <person name="Ventura M."/>
            <person name="Milani C."/>
            <person name="Lugli G.A."/>
        </authorList>
    </citation>
    <scope>NUCLEOTIDE SEQUENCE [LARGE SCALE GENOMIC DNA]</scope>
    <source>
        <strain evidence="1 2">LMG 10738</strain>
    </source>
</reference>
<organism evidence="1 2">
    <name type="scientific">Bifidobacterium cuniculi</name>
    <dbReference type="NCBI Taxonomy" id="1688"/>
    <lineage>
        <taxon>Bacteria</taxon>
        <taxon>Bacillati</taxon>
        <taxon>Actinomycetota</taxon>
        <taxon>Actinomycetes</taxon>
        <taxon>Bifidobacteriales</taxon>
        <taxon>Bifidobacteriaceae</taxon>
        <taxon>Bifidobacterium</taxon>
    </lineage>
</organism>
<evidence type="ECO:0000313" key="2">
    <source>
        <dbReference type="Proteomes" id="UP000029067"/>
    </source>
</evidence>
<comment type="caution">
    <text evidence="1">The sequence shown here is derived from an EMBL/GenBank/DDBJ whole genome shotgun (WGS) entry which is preliminary data.</text>
</comment>
<gene>
    <name evidence="1" type="ORF">BCUN_0591</name>
</gene>
<dbReference type="RefSeq" id="WP_152598039.1">
    <property type="nucleotide sequence ID" value="NZ_JGYV01000001.1"/>
</dbReference>